<organism evidence="4 5">
    <name type="scientific">Mesobacillus maritimus</name>
    <dbReference type="NCBI Taxonomy" id="1643336"/>
    <lineage>
        <taxon>Bacteria</taxon>
        <taxon>Bacillati</taxon>
        <taxon>Bacillota</taxon>
        <taxon>Bacilli</taxon>
        <taxon>Bacillales</taxon>
        <taxon>Bacillaceae</taxon>
        <taxon>Mesobacillus</taxon>
    </lineage>
</organism>
<reference evidence="4 5" key="1">
    <citation type="submission" date="2020-07" db="EMBL/GenBank/DDBJ databases">
        <title>Fungal Genomes of the International Space Station.</title>
        <authorList>
            <person name="Seuylemezian A."/>
            <person name="Singh N.K."/>
            <person name="Wood J."/>
            <person name="Venkateswaran K."/>
        </authorList>
    </citation>
    <scope>NUCLEOTIDE SEQUENCE [LARGE SCALE GENOMIC DNA]</scope>
    <source>
        <strain evidence="4 5">PL-B2</strain>
    </source>
</reference>
<keyword evidence="2" id="KW-1133">Transmembrane helix</keyword>
<name>A0ABS7K6R7_9BACI</name>
<evidence type="ECO:0000313" key="5">
    <source>
        <dbReference type="Proteomes" id="UP000769780"/>
    </source>
</evidence>
<comment type="caution">
    <text evidence="4">The sequence shown here is derived from an EMBL/GenBank/DDBJ whole genome shotgun (WGS) entry which is preliminary data.</text>
</comment>
<sequence length="94" mass="10728">MKVKQNIGIVNAMLRITCGFTFLSWATAKMVKRPWKDSYLLVAFLSAMKIAEGIVRYCPLTALYEEGQEMMENNHHNEDHTKKGAEEILPINPT</sequence>
<evidence type="ECO:0000256" key="1">
    <source>
        <dbReference type="SAM" id="MobiDB-lite"/>
    </source>
</evidence>
<keyword evidence="5" id="KW-1185">Reference proteome</keyword>
<feature type="domain" description="Inner membrane protein YgaP-like transmembrane" evidence="3">
    <location>
        <begin position="4"/>
        <end position="63"/>
    </location>
</feature>
<dbReference type="InterPro" id="IPR021309">
    <property type="entry name" value="YgaP-like_TM"/>
</dbReference>
<proteinExistence type="predicted"/>
<dbReference type="EMBL" id="JACWFH010000016">
    <property type="protein sequence ID" value="MBY0097915.1"/>
    <property type="molecule type" value="Genomic_DNA"/>
</dbReference>
<protein>
    <submittedName>
        <fullName evidence="4">DUF2892 domain-containing protein</fullName>
    </submittedName>
</protein>
<evidence type="ECO:0000259" key="3">
    <source>
        <dbReference type="Pfam" id="PF11127"/>
    </source>
</evidence>
<evidence type="ECO:0000313" key="4">
    <source>
        <dbReference type="EMBL" id="MBY0097915.1"/>
    </source>
</evidence>
<evidence type="ECO:0000256" key="2">
    <source>
        <dbReference type="SAM" id="Phobius"/>
    </source>
</evidence>
<dbReference type="Proteomes" id="UP000769780">
    <property type="component" value="Unassembled WGS sequence"/>
</dbReference>
<feature type="transmembrane region" description="Helical" evidence="2">
    <location>
        <begin position="6"/>
        <end position="26"/>
    </location>
</feature>
<feature type="compositionally biased region" description="Basic and acidic residues" evidence="1">
    <location>
        <begin position="75"/>
        <end position="86"/>
    </location>
</feature>
<keyword evidence="2" id="KW-0812">Transmembrane</keyword>
<keyword evidence="2" id="KW-0472">Membrane</keyword>
<gene>
    <name evidence="4" type="ORF">H0185_14005</name>
</gene>
<dbReference type="Pfam" id="PF11127">
    <property type="entry name" value="YgaP-like_TM"/>
    <property type="match status" value="1"/>
</dbReference>
<dbReference type="RefSeq" id="WP_221874134.1">
    <property type="nucleotide sequence ID" value="NZ_JACWFH010000016.1"/>
</dbReference>
<accession>A0ABS7K6R7</accession>
<feature type="region of interest" description="Disordered" evidence="1">
    <location>
        <begin position="75"/>
        <end position="94"/>
    </location>
</feature>